<dbReference type="InterPro" id="IPR011009">
    <property type="entry name" value="Kinase-like_dom_sf"/>
</dbReference>
<gene>
    <name evidence="4" type="ORF">ADUPG1_013169</name>
</gene>
<evidence type="ECO:0000313" key="4">
    <source>
        <dbReference type="EMBL" id="GKT25873.1"/>
    </source>
</evidence>
<feature type="compositionally biased region" description="Low complexity" evidence="1">
    <location>
        <begin position="259"/>
        <end position="274"/>
    </location>
</feature>
<evidence type="ECO:0000256" key="1">
    <source>
        <dbReference type="SAM" id="MobiDB-lite"/>
    </source>
</evidence>
<dbReference type="InterPro" id="IPR008271">
    <property type="entry name" value="Ser/Thr_kinase_AS"/>
</dbReference>
<dbReference type="PROSITE" id="PS50011">
    <property type="entry name" value="PROTEIN_KINASE_DOM"/>
    <property type="match status" value="1"/>
</dbReference>
<evidence type="ECO:0000313" key="5">
    <source>
        <dbReference type="Proteomes" id="UP001057375"/>
    </source>
</evidence>
<proteinExistence type="predicted"/>
<comment type="caution">
    <text evidence="4">The sequence shown here is derived from an EMBL/GenBank/DDBJ whole genome shotgun (WGS) entry which is preliminary data.</text>
</comment>
<feature type="transmembrane region" description="Helical" evidence="2">
    <location>
        <begin position="68"/>
        <end position="90"/>
    </location>
</feature>
<feature type="transmembrane region" description="Helical" evidence="2">
    <location>
        <begin position="173"/>
        <end position="193"/>
    </location>
</feature>
<dbReference type="Gene3D" id="1.10.510.10">
    <property type="entry name" value="Transferase(Phosphotransferase) domain 1"/>
    <property type="match status" value="1"/>
</dbReference>
<accession>A0ABQ5K405</accession>
<dbReference type="PROSITE" id="PS00108">
    <property type="entry name" value="PROTEIN_KINASE_ST"/>
    <property type="match status" value="1"/>
</dbReference>
<keyword evidence="2" id="KW-0472">Membrane</keyword>
<reference evidence="4" key="1">
    <citation type="submission" date="2022-03" db="EMBL/GenBank/DDBJ databases">
        <title>Draft genome sequence of Aduncisulcus paluster, a free-living microaerophilic Fornicata.</title>
        <authorList>
            <person name="Yuyama I."/>
            <person name="Kume K."/>
            <person name="Tamura T."/>
            <person name="Inagaki Y."/>
            <person name="Hashimoto T."/>
        </authorList>
    </citation>
    <scope>NUCLEOTIDE SEQUENCE</scope>
    <source>
        <strain evidence="4">NY0171</strain>
    </source>
</reference>
<sequence>MSVLITIIMIGGDLLINMVVGAVYMIKETSHALASIGHPLFMSIFTLFDSFFVVSSIALWISKADWKMALTSTILALFFAFFEVCSVIGFFDKSSSGFVKLFGDAFFESIATSIFALLWMPMLILPIFYDFVFSESYSLHPLCWASVCLGIPFLVLMISGWKVYRDKHSKTILLMDLLVSFASTALVAGLWLCHDQALEISLMVLGGIGLVVFVVLLIYTKCKKHLPISSVTGNPKDPCPTHVDGDSRLEAGTDLPKDTPISTTASTLSISSATHPSQALKSEESPLDGVSCSNLDPISDDPAKVDSKPKIPTKLSVHAAISKPIEEFKSQVSDLECEESIHDHEFAKLWCVNRTSRASDEEDSDSQRSIDEEDSSYTSSSDDDIYPSESDRISPDSYDPFKIASICVAAIECLDDVQREIEVKKREKFAHRDIKPENFLVPIDPKTNECRVVLGDLGLVKLQDSVLHSSSSLTSSEYSVSKGDIDKKEKVKDKKERKTICGTLNYNSPQALRGYQDAKSDAYSLGMTMFTLFDCEAPFMRFPEFQLKVLPDITMCPIFKNLRESPQGGVEVADCLAEVFVGLTELDSKKRMSVHEAREAVQKIKPFLPRFGLEVKCPSIEEIVQRQLKKYKYDKGEIVDKRDVVAVIDAEIPSDSELIVPKWETIDSKLEFKQIP</sequence>
<dbReference type="SMART" id="SM00220">
    <property type="entry name" value="S_TKc"/>
    <property type="match status" value="1"/>
</dbReference>
<keyword evidence="2" id="KW-1133">Transmembrane helix</keyword>
<dbReference type="PANTHER" id="PTHR24348">
    <property type="entry name" value="SERINE/THREONINE-PROTEIN KINASE UNC-51-RELATED"/>
    <property type="match status" value="1"/>
</dbReference>
<name>A0ABQ5K405_9EUKA</name>
<feature type="region of interest" description="Disordered" evidence="1">
    <location>
        <begin position="357"/>
        <end position="396"/>
    </location>
</feature>
<feature type="transmembrane region" description="Helical" evidence="2">
    <location>
        <begin position="110"/>
        <end position="129"/>
    </location>
</feature>
<dbReference type="SUPFAM" id="SSF56112">
    <property type="entry name" value="Protein kinase-like (PK-like)"/>
    <property type="match status" value="1"/>
</dbReference>
<keyword evidence="2" id="KW-0812">Transmembrane</keyword>
<feature type="compositionally biased region" description="Basic and acidic residues" evidence="1">
    <location>
        <begin position="243"/>
        <end position="257"/>
    </location>
</feature>
<feature type="transmembrane region" description="Helical" evidence="2">
    <location>
        <begin position="141"/>
        <end position="161"/>
    </location>
</feature>
<keyword evidence="5" id="KW-1185">Reference proteome</keyword>
<dbReference type="InterPro" id="IPR000719">
    <property type="entry name" value="Prot_kinase_dom"/>
</dbReference>
<dbReference type="Proteomes" id="UP001057375">
    <property type="component" value="Unassembled WGS sequence"/>
</dbReference>
<feature type="compositionally biased region" description="Acidic residues" evidence="1">
    <location>
        <begin position="371"/>
        <end position="386"/>
    </location>
</feature>
<feature type="domain" description="Protein kinase" evidence="3">
    <location>
        <begin position="197"/>
        <end position="608"/>
    </location>
</feature>
<organism evidence="4 5">
    <name type="scientific">Aduncisulcus paluster</name>
    <dbReference type="NCBI Taxonomy" id="2918883"/>
    <lineage>
        <taxon>Eukaryota</taxon>
        <taxon>Metamonada</taxon>
        <taxon>Carpediemonas-like organisms</taxon>
        <taxon>Aduncisulcus</taxon>
    </lineage>
</organism>
<feature type="region of interest" description="Disordered" evidence="1">
    <location>
        <begin position="237"/>
        <end position="310"/>
    </location>
</feature>
<feature type="transmembrane region" description="Helical" evidence="2">
    <location>
        <begin position="200"/>
        <end position="219"/>
    </location>
</feature>
<dbReference type="EMBL" id="BQXS01012619">
    <property type="protein sequence ID" value="GKT25873.1"/>
    <property type="molecule type" value="Genomic_DNA"/>
</dbReference>
<evidence type="ECO:0000259" key="3">
    <source>
        <dbReference type="PROSITE" id="PS50011"/>
    </source>
</evidence>
<feature type="transmembrane region" description="Helical" evidence="2">
    <location>
        <begin position="7"/>
        <end position="26"/>
    </location>
</feature>
<dbReference type="PANTHER" id="PTHR24348:SF68">
    <property type="entry name" value="SERINE_THREONINE-PROTEIN KINASE ATG1C"/>
    <property type="match status" value="1"/>
</dbReference>
<evidence type="ECO:0000256" key="2">
    <source>
        <dbReference type="SAM" id="Phobius"/>
    </source>
</evidence>
<dbReference type="InterPro" id="IPR045269">
    <property type="entry name" value="Atg1-like"/>
</dbReference>
<feature type="transmembrane region" description="Helical" evidence="2">
    <location>
        <begin position="38"/>
        <end position="61"/>
    </location>
</feature>
<dbReference type="Pfam" id="PF00069">
    <property type="entry name" value="Pkinase"/>
    <property type="match status" value="1"/>
</dbReference>
<protein>
    <recommendedName>
        <fullName evidence="3">Protein kinase domain-containing protein</fullName>
    </recommendedName>
</protein>